<evidence type="ECO:0000313" key="2">
    <source>
        <dbReference type="EMBL" id="WIM67942.1"/>
    </source>
</evidence>
<dbReference type="Pfam" id="PF26563">
    <property type="entry name" value="Rv3660c_N"/>
    <property type="match status" value="1"/>
</dbReference>
<dbReference type="InterPro" id="IPR022521">
    <property type="entry name" value="Rv3660c"/>
</dbReference>
<dbReference type="InterPro" id="IPR059050">
    <property type="entry name" value="Rv3660c_N"/>
</dbReference>
<dbReference type="RefSeq" id="WP_284825266.1">
    <property type="nucleotide sequence ID" value="NZ_CP126969.1"/>
</dbReference>
<keyword evidence="3" id="KW-1185">Reference proteome</keyword>
<dbReference type="EMBL" id="CP126969">
    <property type="protein sequence ID" value="WIM67942.1"/>
    <property type="molecule type" value="Genomic_DNA"/>
</dbReference>
<gene>
    <name evidence="2" type="ORF">QP027_00645</name>
</gene>
<dbReference type="Gene3D" id="3.40.50.300">
    <property type="entry name" value="P-loop containing nucleotide triphosphate hydrolases"/>
    <property type="match status" value="1"/>
</dbReference>
<dbReference type="PANTHER" id="PTHR43384">
    <property type="entry name" value="SEPTUM SITE-DETERMINING PROTEIN MIND HOMOLOG, CHLOROPLASTIC-RELATED"/>
    <property type="match status" value="1"/>
</dbReference>
<dbReference type="NCBIfam" id="TIGR03815">
    <property type="entry name" value="CpaE_hom_Actino"/>
    <property type="match status" value="1"/>
</dbReference>
<dbReference type="PANTHER" id="PTHR43384:SF11">
    <property type="entry name" value="SEPTUM SITE DETERMINING PROTEIN"/>
    <property type="match status" value="1"/>
</dbReference>
<organism evidence="2 3">
    <name type="scientific">Corynebacterium breve</name>
    <dbReference type="NCBI Taxonomy" id="3049799"/>
    <lineage>
        <taxon>Bacteria</taxon>
        <taxon>Bacillati</taxon>
        <taxon>Actinomycetota</taxon>
        <taxon>Actinomycetes</taxon>
        <taxon>Mycobacteriales</taxon>
        <taxon>Corynebacteriaceae</taxon>
        <taxon>Corynebacterium</taxon>
    </lineage>
</organism>
<dbReference type="SUPFAM" id="SSF52540">
    <property type="entry name" value="P-loop containing nucleoside triphosphate hydrolases"/>
    <property type="match status" value="1"/>
</dbReference>
<dbReference type="Proteomes" id="UP001225598">
    <property type="component" value="Chromosome"/>
</dbReference>
<protein>
    <recommendedName>
        <fullName evidence="1">Rv3660c-like CheY-like N-terminal domain-containing protein</fullName>
    </recommendedName>
</protein>
<name>A0ABY8VFR4_9CORY</name>
<reference evidence="2 3" key="1">
    <citation type="submission" date="2023-05" db="EMBL/GenBank/DDBJ databases">
        <title>Corynebacterium suedekumii sp. nov. and Corynebacterium breve sp. nov. isolated from raw cow's milk.</title>
        <authorList>
            <person name="Baer M.K."/>
            <person name="Mehl L."/>
            <person name="Hellmuth R."/>
            <person name="Marke G."/>
            <person name="Lipski A."/>
        </authorList>
    </citation>
    <scope>NUCLEOTIDE SEQUENCE [LARGE SCALE GENOMIC DNA]</scope>
    <source>
        <strain evidence="2 3">R4</strain>
    </source>
</reference>
<evidence type="ECO:0000313" key="3">
    <source>
        <dbReference type="Proteomes" id="UP001225598"/>
    </source>
</evidence>
<dbReference type="InterPro" id="IPR050625">
    <property type="entry name" value="ParA/MinD_ATPase"/>
</dbReference>
<dbReference type="InterPro" id="IPR027417">
    <property type="entry name" value="P-loop_NTPase"/>
</dbReference>
<evidence type="ECO:0000259" key="1">
    <source>
        <dbReference type="Pfam" id="PF26563"/>
    </source>
</evidence>
<feature type="domain" description="Rv3660c-like CheY-like N-terminal" evidence="1">
    <location>
        <begin position="12"/>
        <end position="112"/>
    </location>
</feature>
<accession>A0ABY8VFR4</accession>
<sequence length="346" mass="36320">MTTEQAPILVAIDNPALHPEAVHIAAATGRPVIDARDVLTVTRHSSRAHALLIDDTYARELHRPPGSLPVYFLSDDPAGVDFEAAMNSHAQEVFLLPAQAKELLSALGKQTQFENASRDSGRVIAVVGAAGGAGTSTVAAALARVASKTGSPTLIDTHRYSGGLDLLFGIEEVIGARWGDISLGDGDVQRSDLRLAFPTTDDGVAVLSSARTGINDPFRLDAHDLDRVIRILATEDLTIVDASPGSIPARCDLAVVVTPAEVRAAAAASLIVSECNATNTPVVLVARHRGWSGLNNNELERVAGAPVIAEVIQVPRLARTIEVSGLPQRLPGTLDRAAHAILQEAS</sequence>
<proteinExistence type="predicted"/>